<reference evidence="6 7" key="1">
    <citation type="submission" date="2019-09" db="EMBL/GenBank/DDBJ databases">
        <title>Genome sequence of Rhodovastum atsumiense, a diverse member of the Acetobacteraceae family of non-sulfur purple photosynthetic bacteria.</title>
        <authorList>
            <person name="Meyer T."/>
            <person name="Kyndt J."/>
        </authorList>
    </citation>
    <scope>NUCLEOTIDE SEQUENCE [LARGE SCALE GENOMIC DNA]</scope>
    <source>
        <strain evidence="6 7">DSM 21279</strain>
    </source>
</reference>
<dbReference type="Proteomes" id="UP000325255">
    <property type="component" value="Unassembled WGS sequence"/>
</dbReference>
<proteinExistence type="predicted"/>
<dbReference type="InterPro" id="IPR039420">
    <property type="entry name" value="WalR-like"/>
</dbReference>
<feature type="domain" description="Response regulatory" evidence="5">
    <location>
        <begin position="398"/>
        <end position="508"/>
    </location>
</feature>
<keyword evidence="2" id="KW-0902">Two-component regulatory system</keyword>
<dbReference type="OrthoDB" id="7346629at2"/>
<keyword evidence="1 4" id="KW-0597">Phosphoprotein</keyword>
<evidence type="ECO:0000313" key="7">
    <source>
        <dbReference type="Proteomes" id="UP000325255"/>
    </source>
</evidence>
<dbReference type="Gene3D" id="1.10.287.130">
    <property type="match status" value="1"/>
</dbReference>
<dbReference type="InterPro" id="IPR011006">
    <property type="entry name" value="CheY-like_superfamily"/>
</dbReference>
<dbReference type="SUPFAM" id="SSF55874">
    <property type="entry name" value="ATPase domain of HSP90 chaperone/DNA topoisomerase II/histidine kinase"/>
    <property type="match status" value="1"/>
</dbReference>
<dbReference type="SUPFAM" id="SSF52172">
    <property type="entry name" value="CheY-like"/>
    <property type="match status" value="1"/>
</dbReference>
<organism evidence="6 7">
    <name type="scientific">Rhodovastum atsumiense</name>
    <dbReference type="NCBI Taxonomy" id="504468"/>
    <lineage>
        <taxon>Bacteria</taxon>
        <taxon>Pseudomonadati</taxon>
        <taxon>Pseudomonadota</taxon>
        <taxon>Alphaproteobacteria</taxon>
        <taxon>Acetobacterales</taxon>
        <taxon>Acetobacteraceae</taxon>
        <taxon>Rhodovastum</taxon>
    </lineage>
</organism>
<dbReference type="Gene3D" id="3.30.565.10">
    <property type="entry name" value="Histidine kinase-like ATPase, C-terminal domain"/>
    <property type="match status" value="1"/>
</dbReference>
<evidence type="ECO:0000256" key="3">
    <source>
        <dbReference type="ARBA" id="ARBA00023125"/>
    </source>
</evidence>
<evidence type="ECO:0000256" key="1">
    <source>
        <dbReference type="ARBA" id="ARBA00022553"/>
    </source>
</evidence>
<sequence length="677" mass="70834">MTARPTHGLPTHAVQATAEAGGAPFPSPGPAVDEALQAGGIGVWEIDLASGTLRGSPVAGQLWNLPHVAAATVTDLLNRIDPADQFDFESDMIALKAGGRICRRLRMSLPDGRVRWLWLQGEALARAGEAPARASGITADVSALTPPEADLASDRDHAERLAAISELTGGMLHDLNNMFTVVGSSYWLIDRLSTDPRVREATAAGAKATEHGMHLLRRLLGFVRQRPSAATTIEVAGLLAGIDLFIRQACGPRILCDVQVRPGTWHVIADARGLETALIALAVEARESLPQGGTLRVVAENVAAEVPGGMGHVGFSISAERGERVADAPGCIAPGFFTDPGSRFGLTVARAFAERSGGNLLMAGAPGEAARVTLLLPCVGGADRAGTPAQTTPHGGATILLVDDDPALRTLSAETLVELGYAVLEAGGSATAVLLARTEPAIDLAILDVTMPGRTGTSLAALLQVERPGLPVLFISGDPDAREALPGEDLLAKPFSGPDLAATVLRKLGRRSAAAPRPDPLAARLHDARLRGVYQAWTRLAVGGSLPSPEAIDLAALDVADHAALVEVDPRADPIAFRFLRVGRSLTERLGRDLAGEPLHAQADAMIGSIRGAYARCARTRRPGLSHVRFSLDESPPVRIERLVLPLSTGGGPMTHLLSIAIIDSDAETTHDIQRSA</sequence>
<protein>
    <submittedName>
        <fullName evidence="6">Response regulator</fullName>
    </submittedName>
</protein>
<dbReference type="GO" id="GO:0000156">
    <property type="term" value="F:phosphorelay response regulator activity"/>
    <property type="evidence" value="ECO:0007669"/>
    <property type="project" value="TreeGrafter"/>
</dbReference>
<dbReference type="EMBL" id="VWPK01000009">
    <property type="protein sequence ID" value="KAA5612875.1"/>
    <property type="molecule type" value="Genomic_DNA"/>
</dbReference>
<evidence type="ECO:0000259" key="5">
    <source>
        <dbReference type="PROSITE" id="PS50110"/>
    </source>
</evidence>
<dbReference type="PANTHER" id="PTHR48111:SF40">
    <property type="entry name" value="PHOSPHATE REGULON TRANSCRIPTIONAL REGULATORY PROTEIN PHOB"/>
    <property type="match status" value="1"/>
</dbReference>
<dbReference type="PANTHER" id="PTHR48111">
    <property type="entry name" value="REGULATOR OF RPOS"/>
    <property type="match status" value="1"/>
</dbReference>
<accession>A0A5M6IZS1</accession>
<dbReference type="GO" id="GO:0000976">
    <property type="term" value="F:transcription cis-regulatory region binding"/>
    <property type="evidence" value="ECO:0007669"/>
    <property type="project" value="TreeGrafter"/>
</dbReference>
<dbReference type="Gene3D" id="3.30.450.20">
    <property type="entry name" value="PAS domain"/>
    <property type="match status" value="1"/>
</dbReference>
<evidence type="ECO:0000256" key="4">
    <source>
        <dbReference type="PROSITE-ProRule" id="PRU00169"/>
    </source>
</evidence>
<dbReference type="PROSITE" id="PS50110">
    <property type="entry name" value="RESPONSE_REGULATORY"/>
    <property type="match status" value="1"/>
</dbReference>
<dbReference type="AlphaFoldDB" id="A0A5M6IZS1"/>
<dbReference type="InterPro" id="IPR001789">
    <property type="entry name" value="Sig_transdc_resp-reg_receiver"/>
</dbReference>
<dbReference type="InterPro" id="IPR036890">
    <property type="entry name" value="HATPase_C_sf"/>
</dbReference>
<dbReference type="RefSeq" id="WP_150040102.1">
    <property type="nucleotide sequence ID" value="NZ_OW485601.1"/>
</dbReference>
<gene>
    <name evidence="6" type="ORF">F1189_07480</name>
</gene>
<dbReference type="Pfam" id="PF00072">
    <property type="entry name" value="Response_reg"/>
    <property type="match status" value="1"/>
</dbReference>
<dbReference type="SMART" id="SM00448">
    <property type="entry name" value="REC"/>
    <property type="match status" value="1"/>
</dbReference>
<dbReference type="GO" id="GO:0005829">
    <property type="term" value="C:cytosol"/>
    <property type="evidence" value="ECO:0007669"/>
    <property type="project" value="TreeGrafter"/>
</dbReference>
<keyword evidence="3" id="KW-0238">DNA-binding</keyword>
<dbReference type="GO" id="GO:0032993">
    <property type="term" value="C:protein-DNA complex"/>
    <property type="evidence" value="ECO:0007669"/>
    <property type="project" value="TreeGrafter"/>
</dbReference>
<dbReference type="GO" id="GO:0006355">
    <property type="term" value="P:regulation of DNA-templated transcription"/>
    <property type="evidence" value="ECO:0007669"/>
    <property type="project" value="TreeGrafter"/>
</dbReference>
<dbReference type="Gene3D" id="3.40.50.2300">
    <property type="match status" value="1"/>
</dbReference>
<evidence type="ECO:0000313" key="6">
    <source>
        <dbReference type="EMBL" id="KAA5612875.1"/>
    </source>
</evidence>
<name>A0A5M6IZS1_9PROT</name>
<evidence type="ECO:0000256" key="2">
    <source>
        <dbReference type="ARBA" id="ARBA00023012"/>
    </source>
</evidence>
<feature type="modified residue" description="4-aspartylphosphate" evidence="4">
    <location>
        <position position="448"/>
    </location>
</feature>
<comment type="caution">
    <text evidence="6">The sequence shown here is derived from an EMBL/GenBank/DDBJ whole genome shotgun (WGS) entry which is preliminary data.</text>
</comment>
<keyword evidence="7" id="KW-1185">Reference proteome</keyword>